<organism evidence="1 2">
    <name type="scientific">Francisella uliginis</name>
    <dbReference type="NCBI Taxonomy" id="573570"/>
    <lineage>
        <taxon>Bacteria</taxon>
        <taxon>Pseudomonadati</taxon>
        <taxon>Pseudomonadota</taxon>
        <taxon>Gammaproteobacteria</taxon>
        <taxon>Thiotrichales</taxon>
        <taxon>Francisellaceae</taxon>
        <taxon>Francisella</taxon>
    </lineage>
</organism>
<dbReference type="Gene3D" id="3.40.1230.10">
    <property type="entry name" value="MTH938-like"/>
    <property type="match status" value="1"/>
</dbReference>
<dbReference type="OrthoDB" id="9800373at2"/>
<evidence type="ECO:0000313" key="2">
    <source>
        <dbReference type="Proteomes" id="UP000184222"/>
    </source>
</evidence>
<dbReference type="AlphaFoldDB" id="A0A1L4BQY6"/>
<evidence type="ECO:0008006" key="3">
    <source>
        <dbReference type="Google" id="ProtNLM"/>
    </source>
</evidence>
<dbReference type="InterPro" id="IPR007523">
    <property type="entry name" value="NDUFAF3/AAMDC"/>
</dbReference>
<dbReference type="CDD" id="cd00248">
    <property type="entry name" value="Mth938-like"/>
    <property type="match status" value="1"/>
</dbReference>
<dbReference type="PANTHER" id="PTHR21192:SF2">
    <property type="entry name" value="NADH DEHYDROGENASE [UBIQUINONE] 1 ALPHA SUBCOMPLEX ASSEMBLY FACTOR 3"/>
    <property type="match status" value="1"/>
</dbReference>
<dbReference type="InterPro" id="IPR036748">
    <property type="entry name" value="MTH938-like_sf"/>
</dbReference>
<dbReference type="PANTHER" id="PTHR21192">
    <property type="entry name" value="NUCLEAR PROTEIN E3-3"/>
    <property type="match status" value="1"/>
</dbReference>
<keyword evidence="2" id="KW-1185">Reference proteome</keyword>
<sequence length="123" mass="13825">MMTLQEEKITAPVFFKEYIDGEFRLNVGEYNYPLILSSTEVLDYKDKISEVKDIKKSHLELILKSDPEVVIIGTGKTQVIPPVQIIAELAKNGKSVDFMASDAACKTYNLLVNENRNVSCIVI</sequence>
<dbReference type="STRING" id="573570.F7310_02295"/>
<name>A0A1L4BQY6_9GAMM</name>
<evidence type="ECO:0000313" key="1">
    <source>
        <dbReference type="EMBL" id="API86252.1"/>
    </source>
</evidence>
<dbReference type="SUPFAM" id="SSF64076">
    <property type="entry name" value="MTH938-like"/>
    <property type="match status" value="1"/>
</dbReference>
<gene>
    <name evidence="1" type="ORF">F7310_02295</name>
</gene>
<proteinExistence type="predicted"/>
<dbReference type="RefSeq" id="WP_072711460.1">
    <property type="nucleotide sequence ID" value="NZ_CP016796.1"/>
</dbReference>
<dbReference type="Proteomes" id="UP000184222">
    <property type="component" value="Chromosome"/>
</dbReference>
<accession>A0A1L4BQY6</accession>
<reference evidence="1 2" key="1">
    <citation type="journal article" date="2016" name="Appl. Environ. Microbiol.">
        <title>Whole genome relationships among Francisella bacteria of diverse origin define new species and provide specific regions for detection.</title>
        <authorList>
            <person name="Challacombe J.F."/>
            <person name="Petersen J.M."/>
            <person name="Gallegos-Graves V."/>
            <person name="Hodge D."/>
            <person name="Pillai S."/>
            <person name="Kuske C.R."/>
        </authorList>
    </citation>
    <scope>NUCLEOTIDE SEQUENCE [LARGE SCALE GENOMIC DNA]</scope>
    <source>
        <strain evidence="2">TX07-7310</strain>
    </source>
</reference>
<dbReference type="EMBL" id="CP016796">
    <property type="protein sequence ID" value="API86252.1"/>
    <property type="molecule type" value="Genomic_DNA"/>
</dbReference>
<dbReference type="KEGG" id="frx:F7310_02295"/>
<dbReference type="Pfam" id="PF04430">
    <property type="entry name" value="DUF498"/>
    <property type="match status" value="1"/>
</dbReference>
<protein>
    <recommendedName>
        <fullName evidence="3">13 kDa major membrane protein</fullName>
    </recommendedName>
</protein>